<gene>
    <name evidence="1" type="ORF">SAMN06265337_3903</name>
</gene>
<keyword evidence="2" id="KW-1185">Reference proteome</keyword>
<sequence>MKSILKLLLVTTLGLSACSKDHTPPKDSKIALQGTSWRMTAYSVETKPLTGTGSRIYDFFRSYSQYAPVPCLGLNTLTFASSGELLWTQEAGGCTVGISQNPQGGAISTWGKWRLNDAKTQLTVDTEFAAPGSSMLPVMYAASGAYEVIQVDKSALILSSKHIIGRQKDSLLIERTVFAPL</sequence>
<evidence type="ECO:0000313" key="2">
    <source>
        <dbReference type="Proteomes" id="UP000198131"/>
    </source>
</evidence>
<reference evidence="2" key="1">
    <citation type="submission" date="2017-06" db="EMBL/GenBank/DDBJ databases">
        <authorList>
            <person name="Varghese N."/>
            <person name="Submissions S."/>
        </authorList>
    </citation>
    <scope>NUCLEOTIDE SEQUENCE [LARGE SCALE GENOMIC DNA]</scope>
    <source>
        <strain evidence="2">DSM 11116</strain>
    </source>
</reference>
<organism evidence="1 2">
    <name type="scientific">Hymenobacter gelipurpurascens</name>
    <dbReference type="NCBI Taxonomy" id="89968"/>
    <lineage>
        <taxon>Bacteria</taxon>
        <taxon>Pseudomonadati</taxon>
        <taxon>Bacteroidota</taxon>
        <taxon>Cytophagia</taxon>
        <taxon>Cytophagales</taxon>
        <taxon>Hymenobacteraceae</taxon>
        <taxon>Hymenobacter</taxon>
    </lineage>
</organism>
<name>A0A212UGM1_9BACT</name>
<dbReference type="Proteomes" id="UP000198131">
    <property type="component" value="Unassembled WGS sequence"/>
</dbReference>
<dbReference type="AlphaFoldDB" id="A0A212UGM1"/>
<dbReference type="EMBL" id="FYEW01000003">
    <property type="protein sequence ID" value="SNC77320.1"/>
    <property type="molecule type" value="Genomic_DNA"/>
</dbReference>
<accession>A0A212UGM1</accession>
<proteinExistence type="predicted"/>
<evidence type="ECO:0008006" key="3">
    <source>
        <dbReference type="Google" id="ProtNLM"/>
    </source>
</evidence>
<dbReference type="PROSITE" id="PS51257">
    <property type="entry name" value="PROKAR_LIPOPROTEIN"/>
    <property type="match status" value="1"/>
</dbReference>
<dbReference type="OrthoDB" id="5522346at2"/>
<evidence type="ECO:0000313" key="1">
    <source>
        <dbReference type="EMBL" id="SNC77320.1"/>
    </source>
</evidence>
<dbReference type="RefSeq" id="WP_141106631.1">
    <property type="nucleotide sequence ID" value="NZ_FYEW01000003.1"/>
</dbReference>
<protein>
    <recommendedName>
        <fullName evidence="3">Lipocalin-like domain-containing protein</fullName>
    </recommendedName>
</protein>